<evidence type="ECO:0000256" key="5">
    <source>
        <dbReference type="ARBA" id="ARBA00022448"/>
    </source>
</evidence>
<reference evidence="14 15" key="1">
    <citation type="submission" date="2024-08" db="EMBL/GenBank/DDBJ databases">
        <title>Insights into the chromosomal genome structure of Flemingia macrophylla.</title>
        <authorList>
            <person name="Ding Y."/>
            <person name="Zhao Y."/>
            <person name="Bi W."/>
            <person name="Wu M."/>
            <person name="Zhao G."/>
            <person name="Gong Y."/>
            <person name="Li W."/>
            <person name="Zhang P."/>
        </authorList>
    </citation>
    <scope>NUCLEOTIDE SEQUENCE [LARGE SCALE GENOMIC DNA]</scope>
    <source>
        <strain evidence="14">DYQJB</strain>
        <tissue evidence="14">Leaf</tissue>
    </source>
</reference>
<evidence type="ECO:0000256" key="1">
    <source>
        <dbReference type="ARBA" id="ARBA00002327"/>
    </source>
</evidence>
<sequence length="212" mass="24049">MEATLKGCYEVDKNPEATATIAVKAGDVKLGASVTTTVHTPSLTDFLLSVHKPDSFVVDYSVSKKNFGFKFMNKVKVGERPLHLTYEQKRSENKTVLDGAFEFAPANKATLKYAFDSKTCNLKYTYVHKELTTFEPSYDVAKNTWDFAVSRRLHGDYTLKASYQTFDKVFCLEWARDSKHVERCFKISASVKLDEQLKTPKLGAETTWNLNM</sequence>
<evidence type="ECO:0000256" key="11">
    <source>
        <dbReference type="ARBA" id="ARBA00023065"/>
    </source>
</evidence>
<proteinExistence type="predicted"/>
<evidence type="ECO:0000313" key="14">
    <source>
        <dbReference type="EMBL" id="KAL2318693.1"/>
    </source>
</evidence>
<dbReference type="GO" id="GO:0046930">
    <property type="term" value="C:pore complex"/>
    <property type="evidence" value="ECO:0007669"/>
    <property type="project" value="UniProtKB-KW"/>
</dbReference>
<dbReference type="GO" id="GO:0006811">
    <property type="term" value="P:monoatomic ion transport"/>
    <property type="evidence" value="ECO:0007669"/>
    <property type="project" value="UniProtKB-KW"/>
</dbReference>
<comment type="function">
    <text evidence="1">High-conductance voltage-dependent solute channel with a slight selectivity for cations transporting triosephosphates, dicarboxylic acids, ATP, inorganic phosphate (Pi), sugars, and positively or negatively charged amino acids.</text>
</comment>
<comment type="caution">
    <text evidence="14">The sequence shown here is derived from an EMBL/GenBank/DDBJ whole genome shotgun (WGS) entry which is preliminary data.</text>
</comment>
<gene>
    <name evidence="14" type="ORF">Fmac_032569</name>
</gene>
<dbReference type="GO" id="GO:0015288">
    <property type="term" value="F:porin activity"/>
    <property type="evidence" value="ECO:0007669"/>
    <property type="project" value="UniProtKB-KW"/>
</dbReference>
<comment type="subcellular location">
    <subcellularLocation>
        <location evidence="2">Plastid</location>
        <location evidence="2">Chloroplast outer membrane</location>
        <topology evidence="2">Multi-pass membrane protein</topology>
    </subcellularLocation>
    <subcellularLocation>
        <location evidence="3">Plastid</location>
        <location evidence="3">Etioplast membrane</location>
        <topology evidence="3">Multi-pass membrane protein</topology>
    </subcellularLocation>
</comment>
<evidence type="ECO:0000313" key="15">
    <source>
        <dbReference type="Proteomes" id="UP001603857"/>
    </source>
</evidence>
<keyword evidence="13" id="KW-0472">Membrane</keyword>
<evidence type="ECO:0000256" key="12">
    <source>
        <dbReference type="ARBA" id="ARBA00023114"/>
    </source>
</evidence>
<dbReference type="GO" id="GO:0034426">
    <property type="term" value="C:etioplast membrane"/>
    <property type="evidence" value="ECO:0007669"/>
    <property type="project" value="UniProtKB-SubCell"/>
</dbReference>
<evidence type="ECO:0000256" key="4">
    <source>
        <dbReference type="ARBA" id="ARBA00011593"/>
    </source>
</evidence>
<keyword evidence="8" id="KW-0934">Plastid</keyword>
<organism evidence="14 15">
    <name type="scientific">Flemingia macrophylla</name>
    <dbReference type="NCBI Taxonomy" id="520843"/>
    <lineage>
        <taxon>Eukaryota</taxon>
        <taxon>Viridiplantae</taxon>
        <taxon>Streptophyta</taxon>
        <taxon>Embryophyta</taxon>
        <taxon>Tracheophyta</taxon>
        <taxon>Spermatophyta</taxon>
        <taxon>Magnoliopsida</taxon>
        <taxon>eudicotyledons</taxon>
        <taxon>Gunneridae</taxon>
        <taxon>Pentapetalae</taxon>
        <taxon>rosids</taxon>
        <taxon>fabids</taxon>
        <taxon>Fabales</taxon>
        <taxon>Fabaceae</taxon>
        <taxon>Papilionoideae</taxon>
        <taxon>50 kb inversion clade</taxon>
        <taxon>NPAAA clade</taxon>
        <taxon>indigoferoid/millettioid clade</taxon>
        <taxon>Phaseoleae</taxon>
        <taxon>Flemingia</taxon>
    </lineage>
</organism>
<evidence type="ECO:0000256" key="13">
    <source>
        <dbReference type="ARBA" id="ARBA00023136"/>
    </source>
</evidence>
<evidence type="ECO:0000256" key="6">
    <source>
        <dbReference type="ARBA" id="ARBA00022452"/>
    </source>
</evidence>
<evidence type="ECO:0000256" key="3">
    <source>
        <dbReference type="ARBA" id="ARBA00004441"/>
    </source>
</evidence>
<name>A0ABD1L5Q1_9FABA</name>
<dbReference type="GO" id="GO:0009707">
    <property type="term" value="C:chloroplast outer membrane"/>
    <property type="evidence" value="ECO:0007669"/>
    <property type="project" value="UniProtKB-SubCell"/>
</dbReference>
<accession>A0ABD1L5Q1</accession>
<keyword evidence="11" id="KW-0406">Ion transport</keyword>
<keyword evidence="10" id="KW-1002">Plastid outer membrane</keyword>
<evidence type="ECO:0000256" key="2">
    <source>
        <dbReference type="ARBA" id="ARBA00004396"/>
    </source>
</evidence>
<keyword evidence="15" id="KW-1185">Reference proteome</keyword>
<evidence type="ECO:0000256" key="9">
    <source>
        <dbReference type="ARBA" id="ARBA00022692"/>
    </source>
</evidence>
<evidence type="ECO:0000256" key="10">
    <source>
        <dbReference type="ARBA" id="ARBA00022805"/>
    </source>
</evidence>
<protein>
    <submittedName>
        <fullName evidence="14">Uncharacterized protein</fullName>
    </submittedName>
</protein>
<dbReference type="PANTHER" id="PTHR35284:SF1">
    <property type="entry name" value="OUTER ENVELOPE PORE PROTEIN 24A, CHLOROPLASTIC-RELATED"/>
    <property type="match status" value="1"/>
</dbReference>
<dbReference type="Proteomes" id="UP001603857">
    <property type="component" value="Unassembled WGS sequence"/>
</dbReference>
<evidence type="ECO:0000256" key="7">
    <source>
        <dbReference type="ARBA" id="ARBA00022528"/>
    </source>
</evidence>
<keyword evidence="9" id="KW-0812">Transmembrane</keyword>
<dbReference type="PANTHER" id="PTHR35284">
    <property type="entry name" value="OUTER ENVELOPE PORE PROTEIN 24A, CHLOROPLASTIC-RELATED"/>
    <property type="match status" value="1"/>
</dbReference>
<dbReference type="EMBL" id="JBGMDY010000011">
    <property type="protein sequence ID" value="KAL2318693.1"/>
    <property type="molecule type" value="Genomic_DNA"/>
</dbReference>
<dbReference type="AlphaFoldDB" id="A0ABD1L5Q1"/>
<keyword evidence="12" id="KW-0626">Porin</keyword>
<keyword evidence="7" id="KW-0150">Chloroplast</keyword>
<keyword evidence="5" id="KW-0813">Transport</keyword>
<keyword evidence="6" id="KW-1134">Transmembrane beta strand</keyword>
<comment type="subunit">
    <text evidence="4">Homooligomers form large rather nonselective pores in plastidial outer membranes.</text>
</comment>
<dbReference type="InterPro" id="IPR034626">
    <property type="entry name" value="OEP24"/>
</dbReference>
<evidence type="ECO:0000256" key="8">
    <source>
        <dbReference type="ARBA" id="ARBA00022640"/>
    </source>
</evidence>